<sequence>MKNIISSILSLSFAQAKNIQDSFEAQIATNKVSSISQSDMDFLSNNTNEVNVVLLDSQEMKDTKGEFWPLLISYIGYSAFANAPTGPNSPIWHGTLNRPWNW</sequence>
<dbReference type="Proteomes" id="UP000255139">
    <property type="component" value="Unassembled WGS sequence"/>
</dbReference>
<evidence type="ECO:0000313" key="4">
    <source>
        <dbReference type="Proteomes" id="UP000255139"/>
    </source>
</evidence>
<organism evidence="1 4">
    <name type="scientific">Helicobacter muridarum</name>
    <dbReference type="NCBI Taxonomy" id="216"/>
    <lineage>
        <taxon>Bacteria</taxon>
        <taxon>Pseudomonadati</taxon>
        <taxon>Campylobacterota</taxon>
        <taxon>Epsilonproteobacteria</taxon>
        <taxon>Campylobacterales</taxon>
        <taxon>Helicobacteraceae</taxon>
        <taxon>Helicobacter</taxon>
    </lineage>
</organism>
<proteinExistence type="predicted"/>
<keyword evidence="4" id="KW-1185">Reference proteome</keyword>
<dbReference type="EMBL" id="JRPD02000026">
    <property type="protein sequence ID" value="TLD98666.1"/>
    <property type="molecule type" value="Genomic_DNA"/>
</dbReference>
<dbReference type="RefSeq" id="WP_104692281.1">
    <property type="nucleotide sequence ID" value="NZ_FZML01000031.1"/>
</dbReference>
<dbReference type="OrthoDB" id="5330174at2"/>
<reference evidence="2 3" key="1">
    <citation type="journal article" date="2014" name="Genome Announc.">
        <title>Draft genome sequences of eight enterohepatic helicobacter species isolated from both laboratory and wild rodents.</title>
        <authorList>
            <person name="Sheh A."/>
            <person name="Shen Z."/>
            <person name="Fox J.G."/>
        </authorList>
    </citation>
    <scope>NUCLEOTIDE SEQUENCE [LARGE SCALE GENOMIC DNA]</scope>
    <source>
        <strain evidence="2 3">ST1</strain>
    </source>
</reference>
<dbReference type="Proteomes" id="UP000029922">
    <property type="component" value="Unassembled WGS sequence"/>
</dbReference>
<dbReference type="AlphaFoldDB" id="A0A377PUQ0"/>
<protein>
    <submittedName>
        <fullName evidence="1">Uncharacterized protein</fullName>
    </submittedName>
</protein>
<accession>A0A377PUQ0</accession>
<evidence type="ECO:0000313" key="1">
    <source>
        <dbReference type="EMBL" id="STQ86385.1"/>
    </source>
</evidence>
<dbReference type="EMBL" id="UGJE01000002">
    <property type="protein sequence ID" value="STQ86385.1"/>
    <property type="molecule type" value="Genomic_DNA"/>
</dbReference>
<evidence type="ECO:0000313" key="2">
    <source>
        <dbReference type="EMBL" id="TLD98666.1"/>
    </source>
</evidence>
<name>A0A377PUQ0_9HELI</name>
<gene>
    <name evidence="2" type="ORF">LS73_008555</name>
    <name evidence="1" type="ORF">NCTC12714_01192</name>
</gene>
<evidence type="ECO:0000313" key="3">
    <source>
        <dbReference type="Proteomes" id="UP000029922"/>
    </source>
</evidence>
<reference evidence="1 4" key="2">
    <citation type="submission" date="2018-06" db="EMBL/GenBank/DDBJ databases">
        <authorList>
            <consortium name="Pathogen Informatics"/>
            <person name="Doyle S."/>
        </authorList>
    </citation>
    <scope>NUCLEOTIDE SEQUENCE [LARGE SCALE GENOMIC DNA]</scope>
    <source>
        <strain evidence="1 4">NCTC12714</strain>
    </source>
</reference>